<proteinExistence type="inferred from homology"/>
<dbReference type="Pfam" id="PF18052">
    <property type="entry name" value="Rx_N"/>
    <property type="match status" value="1"/>
</dbReference>
<feature type="domain" description="NB-ARC" evidence="7">
    <location>
        <begin position="208"/>
        <end position="366"/>
    </location>
</feature>
<evidence type="ECO:0008006" key="13">
    <source>
        <dbReference type="Google" id="ProtNLM"/>
    </source>
</evidence>
<keyword evidence="3" id="KW-0677">Repeat</keyword>
<dbReference type="InterPro" id="IPR027417">
    <property type="entry name" value="P-loop_NTPase"/>
</dbReference>
<evidence type="ECO:0000256" key="4">
    <source>
        <dbReference type="ARBA" id="ARBA00022741"/>
    </source>
</evidence>
<evidence type="ECO:0000256" key="1">
    <source>
        <dbReference type="ARBA" id="ARBA00008894"/>
    </source>
</evidence>
<dbReference type="InterPro" id="IPR036388">
    <property type="entry name" value="WH-like_DNA-bd_sf"/>
</dbReference>
<dbReference type="InterPro" id="IPR056789">
    <property type="entry name" value="LRR_R13L1-DRL21"/>
</dbReference>
<dbReference type="PRINTS" id="PR00364">
    <property type="entry name" value="DISEASERSIST"/>
</dbReference>
<evidence type="ECO:0000256" key="3">
    <source>
        <dbReference type="ARBA" id="ARBA00022737"/>
    </source>
</evidence>
<evidence type="ECO:0000259" key="9">
    <source>
        <dbReference type="Pfam" id="PF23559"/>
    </source>
</evidence>
<dbReference type="GO" id="GO:0005524">
    <property type="term" value="F:ATP binding"/>
    <property type="evidence" value="ECO:0007669"/>
    <property type="project" value="UniProtKB-KW"/>
</dbReference>
<dbReference type="InterPro" id="IPR041118">
    <property type="entry name" value="Rx_N"/>
</dbReference>
<dbReference type="GO" id="GO:0043531">
    <property type="term" value="F:ADP binding"/>
    <property type="evidence" value="ECO:0007669"/>
    <property type="project" value="InterPro"/>
</dbReference>
<comment type="similarity">
    <text evidence="1">Belongs to the disease resistance NB-LRR family.</text>
</comment>
<dbReference type="GO" id="GO:0051707">
    <property type="term" value="P:response to other organism"/>
    <property type="evidence" value="ECO:0007669"/>
    <property type="project" value="UniProtKB-ARBA"/>
</dbReference>
<evidence type="ECO:0000256" key="5">
    <source>
        <dbReference type="ARBA" id="ARBA00022821"/>
    </source>
</evidence>
<dbReference type="Gene3D" id="1.10.10.10">
    <property type="entry name" value="Winged helix-like DNA-binding domain superfamily/Winged helix DNA-binding domain"/>
    <property type="match status" value="1"/>
</dbReference>
<dbReference type="STRING" id="77586.A0A0D9WS64"/>
<evidence type="ECO:0000256" key="6">
    <source>
        <dbReference type="ARBA" id="ARBA00022840"/>
    </source>
</evidence>
<dbReference type="Gene3D" id="3.40.50.300">
    <property type="entry name" value="P-loop containing nucleotide triphosphate hydrolases"/>
    <property type="match status" value="1"/>
</dbReference>
<dbReference type="PANTHER" id="PTHR36766:SF40">
    <property type="entry name" value="DISEASE RESISTANCE PROTEIN RGA3"/>
    <property type="match status" value="1"/>
</dbReference>
<keyword evidence="12" id="KW-1185">Reference proteome</keyword>
<reference evidence="11" key="3">
    <citation type="submission" date="2015-04" db="UniProtKB">
        <authorList>
            <consortium name="EnsemblPlants"/>
        </authorList>
    </citation>
    <scope>IDENTIFICATION</scope>
</reference>
<dbReference type="Gene3D" id="3.80.10.10">
    <property type="entry name" value="Ribonuclease Inhibitor"/>
    <property type="match status" value="3"/>
</dbReference>
<dbReference type="InterPro" id="IPR032675">
    <property type="entry name" value="LRR_dom_sf"/>
</dbReference>
<dbReference type="Gene3D" id="1.10.8.430">
    <property type="entry name" value="Helical domain of apoptotic protease-activating factors"/>
    <property type="match status" value="1"/>
</dbReference>
<dbReference type="Proteomes" id="UP000032180">
    <property type="component" value="Chromosome 6"/>
</dbReference>
<name>A0A0D9WS64_9ORYZ</name>
<accession>A0A0D9WS64</accession>
<evidence type="ECO:0000259" key="8">
    <source>
        <dbReference type="Pfam" id="PF18052"/>
    </source>
</evidence>
<dbReference type="EnsemblPlants" id="LPERR06G17690.2">
    <property type="protein sequence ID" value="LPERR06G17690.2"/>
    <property type="gene ID" value="LPERR06G17690"/>
</dbReference>
<sequence>MGTELTVTGWFLSPIIREMQDTALSYIRGQFSWEKDQERDLERLDTMLTEILAIVDVIEKREIKDGNQRKLLRKLKDAIYGAVDVLDSFEYMALKAKIDRQATVSRFTSSFIYLGKRLVGTDKFRRKLTDMLEKLDEVKTTADTLFKLVGFDSATAKLLPVTHARVTSPLKEENHTYGREDELDKLRGLLLLPSDSSASGPSNSCVPVISIIGVGGVGKTSLAQLAFRDEQIRANFGLRIWVCVSDIYDETRLTRDILESVTNENYRSVTVFDELRNILREKISQNNFLLVLDDVWYDESRTDWENESVWYEVLSTLNTGLEGSKILVTTRSNKASELLHAGASLPLGGLNRDDYWMLFKSYAFGEKHPGLFKELKEIGMQIAERLNGLPLSAKVIGRLLNVDLDSSHWKKVLASDISDDVMKVLRLSYQHLPIHLQLCFSFCSLFPKNWRFDPKRLTDMWISQGFVQKEDGSDNDMNIEDIANGYFNDLVQRSFFERTLLNLPTEYVMHDLMNDLARNVSKDEYARIESEKQKVIPPNIRHLSISANLLDGMNKAEMKNLRTLLVWSKSWPCLELSLPNNVFKKSKYIRVLDLTGCCLEMLPTSVKKLKHLRYLAFRVPAKPLPTSLVQLYHLEVLFTRGHSCRGSECVQLPRNMKKNLLKLRKAYLFNLGGGTISGFGEQTILHGPGEFHVKKESGHRLGELKEMNNIRGRLSVRFLENVENQQQAVDAHLDRKQHVQHLQLEWSDLPRPVTPELDSDVLEALRPHRDLDRLNITGYKGARSPSWFATNWMRALTYVVLDNCVGWVQLPPLGQLPLLKDLVLRNMLAVRQIDQEFYGNGDTKGFPKLEEIVFDGMPNWEKWSGIEDGSLLPYLARLHIAKCPKLQESPPLNARPKIEVKITSDSIPSSCLFDSLITSASYLVLIVNCCSFLSSLSADQLSHVEELNVKNCTDPMPACGFVGLSSLKMLRISDCSALLVSVSAEADEDHDTCFFPRSLCHLEIVNCNIQSSLLPRYLQGLVNLSTLMIFSCDSLDLLSLSYGPHHLTALDTIIIKECHYLASMDGFENLIALRKLVVAECNSFCSLPADLNAVRYLNTLIIYGCPEMEFLPQNGIPASVQKILLSRLHPELDKQLQRKDGTEWHKIYHVPEKKLERYFAHCGH</sequence>
<dbReference type="InterPro" id="IPR058922">
    <property type="entry name" value="WHD_DRP"/>
</dbReference>
<evidence type="ECO:0000259" key="7">
    <source>
        <dbReference type="Pfam" id="PF00931"/>
    </source>
</evidence>
<dbReference type="InterPro" id="IPR002182">
    <property type="entry name" value="NB-ARC"/>
</dbReference>
<keyword evidence="2" id="KW-0433">Leucine-rich repeat</keyword>
<dbReference type="Pfam" id="PF23559">
    <property type="entry name" value="WHD_DRP"/>
    <property type="match status" value="1"/>
</dbReference>
<dbReference type="Gene3D" id="1.20.5.4130">
    <property type="match status" value="1"/>
</dbReference>
<keyword evidence="6" id="KW-0067">ATP-binding</keyword>
<keyword evidence="4" id="KW-0547">Nucleotide-binding</keyword>
<evidence type="ECO:0000313" key="12">
    <source>
        <dbReference type="Proteomes" id="UP000032180"/>
    </source>
</evidence>
<reference evidence="12" key="2">
    <citation type="submission" date="2013-12" db="EMBL/GenBank/DDBJ databases">
        <authorList>
            <person name="Yu Y."/>
            <person name="Lee S."/>
            <person name="de Baynast K."/>
            <person name="Wissotski M."/>
            <person name="Liu L."/>
            <person name="Talag J."/>
            <person name="Goicoechea J."/>
            <person name="Angelova A."/>
            <person name="Jetty R."/>
            <person name="Kudrna D."/>
            <person name="Golser W."/>
            <person name="Rivera L."/>
            <person name="Zhang J."/>
            <person name="Wing R."/>
        </authorList>
    </citation>
    <scope>NUCLEOTIDE SEQUENCE</scope>
</reference>
<evidence type="ECO:0000313" key="11">
    <source>
        <dbReference type="EnsemblPlants" id="LPERR06G17690.2"/>
    </source>
</evidence>
<feature type="domain" description="R13L1/DRL21-like LRR repeat region" evidence="10">
    <location>
        <begin position="701"/>
        <end position="827"/>
    </location>
</feature>
<dbReference type="eggNOG" id="KOG4658">
    <property type="taxonomic scope" value="Eukaryota"/>
</dbReference>
<dbReference type="InterPro" id="IPR042197">
    <property type="entry name" value="Apaf_helical"/>
</dbReference>
<dbReference type="SUPFAM" id="SSF52058">
    <property type="entry name" value="L domain-like"/>
    <property type="match status" value="2"/>
</dbReference>
<keyword evidence="5" id="KW-0611">Plant defense</keyword>
<evidence type="ECO:0000259" key="10">
    <source>
        <dbReference type="Pfam" id="PF25019"/>
    </source>
</evidence>
<feature type="domain" description="Disease resistance N-terminal" evidence="8">
    <location>
        <begin position="24"/>
        <end position="102"/>
    </location>
</feature>
<dbReference type="GO" id="GO:0006952">
    <property type="term" value="P:defense response"/>
    <property type="evidence" value="ECO:0007669"/>
    <property type="project" value="UniProtKB-KW"/>
</dbReference>
<dbReference type="AlphaFoldDB" id="A0A0D9WS64"/>
<dbReference type="Pfam" id="PF25019">
    <property type="entry name" value="LRR_R13L1-DRL21"/>
    <property type="match status" value="1"/>
</dbReference>
<protein>
    <recommendedName>
        <fullName evidence="13">NB-ARC domain-containing protein</fullName>
    </recommendedName>
</protein>
<organism evidence="11 12">
    <name type="scientific">Leersia perrieri</name>
    <dbReference type="NCBI Taxonomy" id="77586"/>
    <lineage>
        <taxon>Eukaryota</taxon>
        <taxon>Viridiplantae</taxon>
        <taxon>Streptophyta</taxon>
        <taxon>Embryophyta</taxon>
        <taxon>Tracheophyta</taxon>
        <taxon>Spermatophyta</taxon>
        <taxon>Magnoliopsida</taxon>
        <taxon>Liliopsida</taxon>
        <taxon>Poales</taxon>
        <taxon>Poaceae</taxon>
        <taxon>BOP clade</taxon>
        <taxon>Oryzoideae</taxon>
        <taxon>Oryzeae</taxon>
        <taxon>Oryzinae</taxon>
        <taxon>Leersia</taxon>
    </lineage>
</organism>
<feature type="domain" description="Disease resistance protein winged helix" evidence="9">
    <location>
        <begin position="445"/>
        <end position="517"/>
    </location>
</feature>
<dbReference type="Gramene" id="LPERR06G17690.2">
    <property type="protein sequence ID" value="LPERR06G17690.2"/>
    <property type="gene ID" value="LPERR06G17690"/>
</dbReference>
<dbReference type="PANTHER" id="PTHR36766">
    <property type="entry name" value="PLANT BROAD-SPECTRUM MILDEW RESISTANCE PROTEIN RPW8"/>
    <property type="match status" value="1"/>
</dbReference>
<dbReference type="SUPFAM" id="SSF52540">
    <property type="entry name" value="P-loop containing nucleoside triphosphate hydrolases"/>
    <property type="match status" value="1"/>
</dbReference>
<dbReference type="Pfam" id="PF00931">
    <property type="entry name" value="NB-ARC"/>
    <property type="match status" value="1"/>
</dbReference>
<reference evidence="11 12" key="1">
    <citation type="submission" date="2012-08" db="EMBL/GenBank/DDBJ databases">
        <title>Oryza genome evolution.</title>
        <authorList>
            <person name="Wing R.A."/>
        </authorList>
    </citation>
    <scope>NUCLEOTIDE SEQUENCE</scope>
</reference>
<evidence type="ECO:0000256" key="2">
    <source>
        <dbReference type="ARBA" id="ARBA00022614"/>
    </source>
</evidence>